<dbReference type="PANTHER" id="PTHR47208:SF1">
    <property type="entry name" value="OS02G0174800 PROTEIN"/>
    <property type="match status" value="1"/>
</dbReference>
<evidence type="ECO:0000256" key="2">
    <source>
        <dbReference type="ARBA" id="ARBA00022723"/>
    </source>
</evidence>
<dbReference type="GO" id="GO:0046872">
    <property type="term" value="F:metal ion binding"/>
    <property type="evidence" value="ECO:0007669"/>
    <property type="project" value="UniProtKB-KW"/>
</dbReference>
<dbReference type="Proteomes" id="UP000243459">
    <property type="component" value="Chromosome 5"/>
</dbReference>
<sequence length="225" mass="24483">MAFEPHSLQVGNYFSSSNPSRKLSFMSFDDGTVGLGIVAAMLVRNDQPPPPPARVLSSLILMSSAVVDQDESYTFVTSCEGGEEVSRTVYFDDGTGCIQRKEHFFSVKSSKEAAFVVFSIADPSSSPPFQPPPGFGFLNTCSLCSKKLDGKDIFMFRENPFCSKECRYQSALNDKNLDECTLGVLKPSDRDKVPCDKSLCSDPMASAGIALQLNIASHNDCLSDI</sequence>
<dbReference type="EMBL" id="CM007385">
    <property type="protein sequence ID" value="ONK70633.1"/>
    <property type="molecule type" value="Genomic_DNA"/>
</dbReference>
<gene>
    <name evidence="5" type="ORF">A4U43_C05F35770</name>
</gene>
<keyword evidence="2" id="KW-0479">Metal-binding</keyword>
<name>A0A5P1EYU7_ASPOF</name>
<dbReference type="OMA" id="DMEMCEE"/>
<dbReference type="InterPro" id="IPR007650">
    <property type="entry name" value="Zf-FLZ_dom"/>
</dbReference>
<evidence type="ECO:0000256" key="1">
    <source>
        <dbReference type="ARBA" id="ARBA00009374"/>
    </source>
</evidence>
<feature type="domain" description="FLZ-type" evidence="4">
    <location>
        <begin position="136"/>
        <end position="178"/>
    </location>
</feature>
<dbReference type="Gramene" id="ONK70633">
    <property type="protein sequence ID" value="ONK70633"/>
    <property type="gene ID" value="A4U43_C05F35770"/>
</dbReference>
<keyword evidence="6" id="KW-1185">Reference proteome</keyword>
<proteinExistence type="inferred from homology"/>
<evidence type="ECO:0000259" key="4">
    <source>
        <dbReference type="PROSITE" id="PS51795"/>
    </source>
</evidence>
<dbReference type="Pfam" id="PF04570">
    <property type="entry name" value="zf-FLZ"/>
    <property type="match status" value="1"/>
</dbReference>
<comment type="similarity">
    <text evidence="1">Belongs to the FLZ family.</text>
</comment>
<reference evidence="6" key="1">
    <citation type="journal article" date="2017" name="Nat. Commun.">
        <title>The asparagus genome sheds light on the origin and evolution of a young Y chromosome.</title>
        <authorList>
            <person name="Harkess A."/>
            <person name="Zhou J."/>
            <person name="Xu C."/>
            <person name="Bowers J.E."/>
            <person name="Van der Hulst R."/>
            <person name="Ayyampalayam S."/>
            <person name="Mercati F."/>
            <person name="Riccardi P."/>
            <person name="McKain M.R."/>
            <person name="Kakrana A."/>
            <person name="Tang H."/>
            <person name="Ray J."/>
            <person name="Groenendijk J."/>
            <person name="Arikit S."/>
            <person name="Mathioni S.M."/>
            <person name="Nakano M."/>
            <person name="Shan H."/>
            <person name="Telgmann-Rauber A."/>
            <person name="Kanno A."/>
            <person name="Yue Z."/>
            <person name="Chen H."/>
            <person name="Li W."/>
            <person name="Chen Y."/>
            <person name="Xu X."/>
            <person name="Zhang Y."/>
            <person name="Luo S."/>
            <person name="Chen H."/>
            <person name="Gao J."/>
            <person name="Mao Z."/>
            <person name="Pires J.C."/>
            <person name="Luo M."/>
            <person name="Kudrna D."/>
            <person name="Wing R.A."/>
            <person name="Meyers B.C."/>
            <person name="Yi K."/>
            <person name="Kong H."/>
            <person name="Lavrijsen P."/>
            <person name="Sunseri F."/>
            <person name="Falavigna A."/>
            <person name="Ye Y."/>
            <person name="Leebens-Mack J.H."/>
            <person name="Chen G."/>
        </authorList>
    </citation>
    <scope>NUCLEOTIDE SEQUENCE [LARGE SCALE GENOMIC DNA]</scope>
    <source>
        <strain evidence="6">cv. DH0086</strain>
    </source>
</reference>
<protein>
    <recommendedName>
        <fullName evidence="4">FLZ-type domain-containing protein</fullName>
    </recommendedName>
</protein>
<dbReference type="PROSITE" id="PS51795">
    <property type="entry name" value="ZF_FLZ"/>
    <property type="match status" value="1"/>
</dbReference>
<feature type="zinc finger region" description="FLZ-type" evidence="3">
    <location>
        <begin position="136"/>
        <end position="178"/>
    </location>
</feature>
<evidence type="ECO:0000313" key="5">
    <source>
        <dbReference type="EMBL" id="ONK70633.1"/>
    </source>
</evidence>
<dbReference type="InterPro" id="IPR044604">
    <property type="entry name" value="FLZ12/13/14"/>
</dbReference>
<evidence type="ECO:0000313" key="6">
    <source>
        <dbReference type="Proteomes" id="UP000243459"/>
    </source>
</evidence>
<dbReference type="PANTHER" id="PTHR47208">
    <property type="entry name" value="OS02G0174800 PROTEIN"/>
    <property type="match status" value="1"/>
</dbReference>
<organism evidence="5 6">
    <name type="scientific">Asparagus officinalis</name>
    <name type="common">Garden asparagus</name>
    <dbReference type="NCBI Taxonomy" id="4686"/>
    <lineage>
        <taxon>Eukaryota</taxon>
        <taxon>Viridiplantae</taxon>
        <taxon>Streptophyta</taxon>
        <taxon>Embryophyta</taxon>
        <taxon>Tracheophyta</taxon>
        <taxon>Spermatophyta</taxon>
        <taxon>Magnoliopsida</taxon>
        <taxon>Liliopsida</taxon>
        <taxon>Asparagales</taxon>
        <taxon>Asparagaceae</taxon>
        <taxon>Asparagoideae</taxon>
        <taxon>Asparagus</taxon>
    </lineage>
</organism>
<accession>A0A5P1EYU7</accession>
<dbReference type="AlphaFoldDB" id="A0A5P1EYU7"/>
<evidence type="ECO:0000256" key="3">
    <source>
        <dbReference type="PROSITE-ProRule" id="PRU01131"/>
    </source>
</evidence>